<evidence type="ECO:0000313" key="6">
    <source>
        <dbReference type="RefSeq" id="XP_052751497.1"/>
    </source>
</evidence>
<accession>A0ABM3MJD6</accession>
<dbReference type="Proteomes" id="UP001652740">
    <property type="component" value="Unplaced"/>
</dbReference>
<feature type="non-terminal residue" evidence="6">
    <location>
        <position position="337"/>
    </location>
</feature>
<feature type="domain" description="CUB" evidence="4">
    <location>
        <begin position="134"/>
        <end position="224"/>
    </location>
</feature>
<reference evidence="6" key="1">
    <citation type="submission" date="2025-08" db="UniProtKB">
        <authorList>
            <consortium name="RefSeq"/>
        </authorList>
    </citation>
    <scope>IDENTIFICATION</scope>
    <source>
        <tissue evidence="6">Whole larvae</tissue>
    </source>
</reference>
<dbReference type="PANTHER" id="PTHR33236:SF4">
    <property type="entry name" value="CUB DOMAIN-CONTAINING PROTEIN"/>
    <property type="match status" value="1"/>
</dbReference>
<dbReference type="Gene3D" id="2.60.120.290">
    <property type="entry name" value="Spermadhesin, CUB domain"/>
    <property type="match status" value="1"/>
</dbReference>
<dbReference type="Pfam" id="PF26080">
    <property type="entry name" value="CUB_animal"/>
    <property type="match status" value="1"/>
</dbReference>
<comment type="caution">
    <text evidence="2">Lacks conserved residue(s) required for the propagation of feature annotation.</text>
</comment>
<dbReference type="SUPFAM" id="SSF49854">
    <property type="entry name" value="Spermadhesin, CUB domain"/>
    <property type="match status" value="1"/>
</dbReference>
<dbReference type="InterPro" id="IPR035914">
    <property type="entry name" value="Sperma_CUB_dom_sf"/>
</dbReference>
<evidence type="ECO:0000259" key="4">
    <source>
        <dbReference type="PROSITE" id="PS01180"/>
    </source>
</evidence>
<feature type="disulfide bond" evidence="2">
    <location>
        <begin position="193"/>
        <end position="210"/>
    </location>
</feature>
<evidence type="ECO:0000313" key="5">
    <source>
        <dbReference type="Proteomes" id="UP001652740"/>
    </source>
</evidence>
<keyword evidence="3" id="KW-0732">Signal</keyword>
<evidence type="ECO:0000256" key="1">
    <source>
        <dbReference type="ARBA" id="ARBA00023157"/>
    </source>
</evidence>
<feature type="signal peptide" evidence="3">
    <location>
        <begin position="1"/>
        <end position="24"/>
    </location>
</feature>
<keyword evidence="1 2" id="KW-1015">Disulfide bond</keyword>
<dbReference type="GeneID" id="116412923"/>
<evidence type="ECO:0000256" key="2">
    <source>
        <dbReference type="PROSITE-ProRule" id="PRU00059"/>
    </source>
</evidence>
<dbReference type="PROSITE" id="PS01180">
    <property type="entry name" value="CUB"/>
    <property type="match status" value="1"/>
</dbReference>
<proteinExistence type="predicted"/>
<sequence>MSTNYVKCLVFILVILILINMCDCKKKDVKTKKRKVDRSGVMYKNPLTHGRHKNVTSKEQARGFFGSGLFPFGKVIKLFTAPGDDDGRECQPSGHAVARAGVCLNAYECHDRQGRASGECAKGLGVCCVFEVSCGNTVQNNLTYFMSPGFPDLWNGEEDCDITIHKVTEGIMQLRVDFVHFTIGQPNRTTGECDEDAMILGEGANNFTVCGQNHGQHLYYTLTNEREKRDTEELAGARGTRLRIRIRGSEMPRIWLLRLAQMPLAHSAPHDCLQWYRENNGTIKTFNYAVNGRHLSGHDYRACIRHNVGYCSVRYTPCDSRSFRIGSGGDQVQNTDP</sequence>
<name>A0ABM3MJD6_GALME</name>
<protein>
    <submittedName>
        <fullName evidence="6">Uncharacterized protein LOC116412923</fullName>
    </submittedName>
</protein>
<dbReference type="InterPro" id="IPR058698">
    <property type="entry name" value="CUB_metazoa"/>
</dbReference>
<feature type="chain" id="PRO_5045704958" evidence="3">
    <location>
        <begin position="25"/>
        <end position="337"/>
    </location>
</feature>
<gene>
    <name evidence="6" type="primary">LOC116412923</name>
</gene>
<organism evidence="5 6">
    <name type="scientific">Galleria mellonella</name>
    <name type="common">Greater wax moth</name>
    <dbReference type="NCBI Taxonomy" id="7137"/>
    <lineage>
        <taxon>Eukaryota</taxon>
        <taxon>Metazoa</taxon>
        <taxon>Ecdysozoa</taxon>
        <taxon>Arthropoda</taxon>
        <taxon>Hexapoda</taxon>
        <taxon>Insecta</taxon>
        <taxon>Pterygota</taxon>
        <taxon>Neoptera</taxon>
        <taxon>Endopterygota</taxon>
        <taxon>Lepidoptera</taxon>
        <taxon>Glossata</taxon>
        <taxon>Ditrysia</taxon>
        <taxon>Pyraloidea</taxon>
        <taxon>Pyralidae</taxon>
        <taxon>Galleriinae</taxon>
        <taxon>Galleria</taxon>
    </lineage>
</organism>
<evidence type="ECO:0000256" key="3">
    <source>
        <dbReference type="SAM" id="SignalP"/>
    </source>
</evidence>
<dbReference type="InterPro" id="IPR000859">
    <property type="entry name" value="CUB_dom"/>
</dbReference>
<dbReference type="RefSeq" id="XP_052751497.1">
    <property type="nucleotide sequence ID" value="XM_052895537.1"/>
</dbReference>
<keyword evidence="5" id="KW-1185">Reference proteome</keyword>
<dbReference type="PANTHER" id="PTHR33236">
    <property type="entry name" value="INTRAFLAGELLAR TRANSPORT PROTEIN 122 FAMILY PROTEIN-RELATED"/>
    <property type="match status" value="1"/>
</dbReference>